<evidence type="ECO:0000256" key="1">
    <source>
        <dbReference type="ARBA" id="ARBA00000185"/>
    </source>
</evidence>
<sequence>MDEHIFDKIHEVDMKQTMEDYYIDYAMSVIASRALPDVRDGLKPVQRRILFSMIELNNGPDKPHRKCARIVGDTMGKYHPHGDSSIYEALVKLAQDFNTRYPLVDGHGNFGSVDGDGAAAMRYTEARLSRISMEMTADINKNTVDFIPNFDETEKEPVVLPSRYPNLLVNGTSGIAVGMATNIPPHNLREVVDAVVRLIDNKVEEDRETSIDEVLQIVKGPDFPTGGVIIGKMGIEEAYRTGRGKIKVRAVTNIEPMENGKHRIIVTELPYMVNKAKLIQKIAELVRDKKIDGITALRDESDRSGMRICIELRRDVNANIILNQLYKHTQLQDTFGVIMLALVDNQPKVLNLYDMLKYYLLHQEEVVTRRTQYDLNKAEERAHILEGLMIALDNIDRVIQIIRGSQNVQIAKEGLMSEFGLSEAQAQAIVDMRLRALTGLEREKLEAELKELLAKIAEYKAILSDKKKLLTVIKTEISAIADKYADERRTQIGFDEYDLSMEDLIPDEDVIIARTNLGYIKRMTPDNFKSQHRGGKGIKGMQTLEDDFIEDLFMTTSHHSLTFFTNQGRAYKLKAYEIPESGRTSRGTAIINLLQLQPEEQITAVIPVDTKHINDSDYMFMATKKGIVKKTQLKEYANIRKTGLQAINLRDDDELIEVKLTDNTKDILLVTKLGQCIRFHESDVRKTGRSSMGVIGMNLLDEDEVVGMQLDTQGDSLLIVSEKGLGKITDMNEFTVQHRGGKGIKCYKISEKTGNVVGVKAVDDTREVMLITTEGVIIQIECKDISKLGRITSGVKLINLDENVTVATIAKVSKKPENEKGEEIETENDEENTESE</sequence>
<evidence type="ECO:0000313" key="14">
    <source>
        <dbReference type="Proteomes" id="UP001546774"/>
    </source>
</evidence>
<dbReference type="InterPro" id="IPR050220">
    <property type="entry name" value="Type_II_DNA_Topoisomerases"/>
</dbReference>
<evidence type="ECO:0000256" key="2">
    <source>
        <dbReference type="ARBA" id="ARBA00008263"/>
    </source>
</evidence>
<evidence type="ECO:0000256" key="7">
    <source>
        <dbReference type="ARBA" id="ARBA00023235"/>
    </source>
</evidence>
<evidence type="ECO:0000313" key="13">
    <source>
        <dbReference type="EMBL" id="MEQ2556169.1"/>
    </source>
</evidence>
<feature type="short sequence motif" description="GyrA-box" evidence="8">
    <location>
        <begin position="531"/>
        <end position="537"/>
    </location>
</feature>
<dbReference type="HAMAP" id="MF_01897">
    <property type="entry name" value="GyrA"/>
    <property type="match status" value="1"/>
</dbReference>
<evidence type="ECO:0000256" key="8">
    <source>
        <dbReference type="HAMAP-Rule" id="MF_01897"/>
    </source>
</evidence>
<dbReference type="InterPro" id="IPR006691">
    <property type="entry name" value="GyrA/parC_rep"/>
</dbReference>
<evidence type="ECO:0000256" key="3">
    <source>
        <dbReference type="ARBA" id="ARBA00022741"/>
    </source>
</evidence>
<dbReference type="Proteomes" id="UP001546774">
    <property type="component" value="Unassembled WGS sequence"/>
</dbReference>
<dbReference type="InterPro" id="IPR013757">
    <property type="entry name" value="Topo_IIA_A_a_sf"/>
</dbReference>
<dbReference type="GO" id="GO:0003918">
    <property type="term" value="F:DNA topoisomerase type II (double strand cut, ATP-hydrolyzing) activity"/>
    <property type="evidence" value="ECO:0007669"/>
    <property type="project" value="UniProtKB-EC"/>
</dbReference>
<dbReference type="InterPro" id="IPR002205">
    <property type="entry name" value="Topo_IIA_dom_A"/>
</dbReference>
<dbReference type="SMART" id="SM00434">
    <property type="entry name" value="TOP4c"/>
    <property type="match status" value="1"/>
</dbReference>
<evidence type="ECO:0000256" key="5">
    <source>
        <dbReference type="ARBA" id="ARBA00023029"/>
    </source>
</evidence>
<comment type="subunit">
    <text evidence="8">Heterotetramer, composed of two GyrA and two GyrB chains. In the heterotetramer, GyrA contains the active site tyrosine that forms a transient covalent intermediate with DNA, while GyrB binds cofactors and catalyzes ATP hydrolysis.</text>
</comment>
<feature type="domain" description="Topo IIA-type catalytic" evidence="12">
    <location>
        <begin position="35"/>
        <end position="504"/>
    </location>
</feature>
<comment type="similarity">
    <text evidence="2 8">Belongs to the type II topoisomerase GyrA/ParC subunit family.</text>
</comment>
<gene>
    <name evidence="8 13" type="primary">gyrA</name>
    <name evidence="13" type="ORF">WMO37_14350</name>
</gene>
<comment type="miscellaneous">
    <text evidence="8">Few gyrases are as efficient as E.coli at forming negative supercoils. Not all organisms have 2 type II topoisomerases; in organisms with a single type II topoisomerase this enzyme also has to decatenate newly replicated chromosomes.</text>
</comment>
<dbReference type="Pfam" id="PF03989">
    <property type="entry name" value="DNA_gyraseA_C"/>
    <property type="match status" value="6"/>
</dbReference>
<dbReference type="Gene3D" id="3.90.199.10">
    <property type="entry name" value="Topoisomerase II, domain 5"/>
    <property type="match status" value="1"/>
</dbReference>
<organism evidence="13 14">
    <name type="scientific">Lachnospira intestinalis</name>
    <dbReference type="NCBI Taxonomy" id="3133158"/>
    <lineage>
        <taxon>Bacteria</taxon>
        <taxon>Bacillati</taxon>
        <taxon>Bacillota</taxon>
        <taxon>Clostridia</taxon>
        <taxon>Lachnospirales</taxon>
        <taxon>Lachnospiraceae</taxon>
        <taxon>Lachnospira</taxon>
    </lineage>
</organism>
<protein>
    <recommendedName>
        <fullName evidence="8">DNA gyrase subunit A</fullName>
        <ecNumber evidence="8">5.6.2.2</ecNumber>
    </recommendedName>
</protein>
<comment type="caution">
    <text evidence="13">The sequence shown here is derived from an EMBL/GenBank/DDBJ whole genome shotgun (WGS) entry which is preliminary data.</text>
</comment>
<dbReference type="EMBL" id="JBBMFS010000019">
    <property type="protein sequence ID" value="MEQ2556169.1"/>
    <property type="molecule type" value="Genomic_DNA"/>
</dbReference>
<dbReference type="NCBIfam" id="NF004044">
    <property type="entry name" value="PRK05561.1"/>
    <property type="match status" value="1"/>
</dbReference>
<dbReference type="SUPFAM" id="SSF56719">
    <property type="entry name" value="Type II DNA topoisomerase"/>
    <property type="match status" value="1"/>
</dbReference>
<dbReference type="CDD" id="cd00187">
    <property type="entry name" value="TOP4c"/>
    <property type="match status" value="1"/>
</dbReference>
<comment type="function">
    <text evidence="8">A type II topoisomerase that negatively supercoils closed circular double-stranded (ds) DNA in an ATP-dependent manner to modulate DNA topology and maintain chromosomes in an underwound state. Negative supercoiling favors strand separation, and DNA replication, transcription, recombination and repair, all of which involve strand separation. Also able to catalyze the interconversion of other topological isomers of dsDNA rings, including catenanes and knotted rings. Type II topoisomerases break and join 2 DNA strands simultaneously in an ATP-dependent manner.</text>
</comment>
<feature type="coiled-coil region" evidence="10">
    <location>
        <begin position="435"/>
        <end position="469"/>
    </location>
</feature>
<keyword evidence="3 8" id="KW-0547">Nucleotide-binding</keyword>
<keyword evidence="14" id="KW-1185">Reference proteome</keyword>
<feature type="compositionally biased region" description="Acidic residues" evidence="11">
    <location>
        <begin position="824"/>
        <end position="836"/>
    </location>
</feature>
<dbReference type="Gene3D" id="3.30.1360.40">
    <property type="match status" value="1"/>
</dbReference>
<dbReference type="NCBIfam" id="NF004043">
    <property type="entry name" value="PRK05560.1"/>
    <property type="match status" value="1"/>
</dbReference>
<dbReference type="Gene3D" id="2.120.10.90">
    <property type="entry name" value="DNA gyrase/topoisomerase IV, subunit A, C-terminal"/>
    <property type="match status" value="1"/>
</dbReference>
<keyword evidence="5 8" id="KW-0799">Topoisomerase</keyword>
<dbReference type="PROSITE" id="PS52040">
    <property type="entry name" value="TOPO_IIA"/>
    <property type="match status" value="1"/>
</dbReference>
<dbReference type="Pfam" id="PF00521">
    <property type="entry name" value="DNA_topoisoIV"/>
    <property type="match status" value="1"/>
</dbReference>
<keyword evidence="8" id="KW-0963">Cytoplasm</keyword>
<evidence type="ECO:0000256" key="4">
    <source>
        <dbReference type="ARBA" id="ARBA00022840"/>
    </source>
</evidence>
<keyword evidence="6 8" id="KW-0238">DNA-binding</keyword>
<feature type="region of interest" description="Disordered" evidence="11">
    <location>
        <begin position="815"/>
        <end position="836"/>
    </location>
</feature>
<keyword evidence="4 8" id="KW-0067">ATP-binding</keyword>
<dbReference type="InterPro" id="IPR035516">
    <property type="entry name" value="Gyrase/topoIV_suA_C"/>
</dbReference>
<dbReference type="PANTHER" id="PTHR43493:SF5">
    <property type="entry name" value="DNA GYRASE SUBUNIT A, CHLOROPLASTIC_MITOCHONDRIAL"/>
    <property type="match status" value="1"/>
</dbReference>
<dbReference type="EC" id="5.6.2.2" evidence="8"/>
<feature type="active site" description="O-(5'-phospho-DNA)-tyrosine intermediate" evidence="8 9">
    <location>
        <position position="123"/>
    </location>
</feature>
<accession>A0ABV1H8W7</accession>
<comment type="subcellular location">
    <subcellularLocation>
        <location evidence="8">Cytoplasm</location>
    </subcellularLocation>
</comment>
<evidence type="ECO:0000256" key="6">
    <source>
        <dbReference type="ARBA" id="ARBA00023125"/>
    </source>
</evidence>
<reference evidence="13" key="1">
    <citation type="submission" date="2024-03" db="EMBL/GenBank/DDBJ databases">
        <title>Human intestinal bacterial collection.</title>
        <authorList>
            <person name="Pauvert C."/>
            <person name="Hitch T.C.A."/>
            <person name="Clavel T."/>
        </authorList>
    </citation>
    <scope>NUCLEOTIDE SEQUENCE [LARGE SCALE GENOMIC DNA]</scope>
    <source>
        <strain evidence="13">CLA-AA-H89B</strain>
    </source>
</reference>
<dbReference type="Gene3D" id="1.10.268.10">
    <property type="entry name" value="Topoisomerase, domain 3"/>
    <property type="match status" value="1"/>
</dbReference>
<comment type="catalytic activity">
    <reaction evidence="1 8 9">
        <text>ATP-dependent breakage, passage and rejoining of double-stranded DNA.</text>
        <dbReference type="EC" id="5.6.2.2"/>
    </reaction>
</comment>
<dbReference type="PANTHER" id="PTHR43493">
    <property type="entry name" value="DNA GYRASE/TOPOISOMERASE SUBUNIT A"/>
    <property type="match status" value="1"/>
</dbReference>
<evidence type="ECO:0000256" key="9">
    <source>
        <dbReference type="PROSITE-ProRule" id="PRU01384"/>
    </source>
</evidence>
<evidence type="ECO:0000256" key="10">
    <source>
        <dbReference type="SAM" id="Coils"/>
    </source>
</evidence>
<dbReference type="SUPFAM" id="SSF101904">
    <property type="entry name" value="GyrA/ParC C-terminal domain-like"/>
    <property type="match status" value="1"/>
</dbReference>
<dbReference type="InterPro" id="IPR013760">
    <property type="entry name" value="Topo_IIA-like_dom_sf"/>
</dbReference>
<keyword evidence="7 8" id="KW-0413">Isomerase</keyword>
<dbReference type="NCBIfam" id="TIGR01063">
    <property type="entry name" value="gyrA"/>
    <property type="match status" value="1"/>
</dbReference>
<evidence type="ECO:0000256" key="11">
    <source>
        <dbReference type="SAM" id="MobiDB-lite"/>
    </source>
</evidence>
<dbReference type="InterPro" id="IPR005743">
    <property type="entry name" value="GyrA"/>
</dbReference>
<evidence type="ECO:0000259" key="12">
    <source>
        <dbReference type="PROSITE" id="PS52040"/>
    </source>
</evidence>
<proteinExistence type="inferred from homology"/>
<keyword evidence="10" id="KW-0175">Coiled coil</keyword>
<dbReference type="InterPro" id="IPR013758">
    <property type="entry name" value="Topo_IIA_A/C_ab"/>
</dbReference>
<name>A0ABV1H8W7_9FIRM</name>